<accession>D8LHI1</accession>
<keyword evidence="3" id="KW-1185">Reference proteome</keyword>
<evidence type="ECO:0000256" key="1">
    <source>
        <dbReference type="SAM" id="MobiDB-lite"/>
    </source>
</evidence>
<feature type="compositionally biased region" description="Basic and acidic residues" evidence="1">
    <location>
        <begin position="73"/>
        <end position="109"/>
    </location>
</feature>
<dbReference type="EMBL" id="FN649748">
    <property type="protein sequence ID" value="CBN79132.1"/>
    <property type="molecule type" value="Genomic_DNA"/>
</dbReference>
<sequence length="190" mass="21277">MLARQAEDELAATVSWGDQMKKANEAPTKKTTRQNFRINALNTSVKQLRQSLAVVESTRKPFDPAELQQIVEEGVKDNLRPRQVPEESEQESKEKGEPGAETKEGEQKNKLGRRKYGLASARLVEKMIQAGTPLVQVAPLIIGTVKTAYGIELDGKTKFTGTTAKRHVRSVFYISIKLSSSESFWQLRTF</sequence>
<feature type="region of interest" description="Disordered" evidence="1">
    <location>
        <begin position="72"/>
        <end position="111"/>
    </location>
</feature>
<name>D8LHI1_ECTSI</name>
<feature type="compositionally biased region" description="Basic and acidic residues" evidence="1">
    <location>
        <begin position="19"/>
        <end position="28"/>
    </location>
</feature>
<dbReference type="Proteomes" id="UP000002630">
    <property type="component" value="Linkage Group LG23"/>
</dbReference>
<dbReference type="AlphaFoldDB" id="D8LHI1"/>
<protein>
    <submittedName>
        <fullName evidence="2">Uncharacterized protein</fullName>
    </submittedName>
</protein>
<organism evidence="2 3">
    <name type="scientific">Ectocarpus siliculosus</name>
    <name type="common">Brown alga</name>
    <name type="synonym">Conferva siliculosa</name>
    <dbReference type="NCBI Taxonomy" id="2880"/>
    <lineage>
        <taxon>Eukaryota</taxon>
        <taxon>Sar</taxon>
        <taxon>Stramenopiles</taxon>
        <taxon>Ochrophyta</taxon>
        <taxon>PX clade</taxon>
        <taxon>Phaeophyceae</taxon>
        <taxon>Ectocarpales</taxon>
        <taxon>Ectocarpaceae</taxon>
        <taxon>Ectocarpus</taxon>
    </lineage>
</organism>
<evidence type="ECO:0000313" key="3">
    <source>
        <dbReference type="Proteomes" id="UP000002630"/>
    </source>
</evidence>
<feature type="region of interest" description="Disordered" evidence="1">
    <location>
        <begin position="1"/>
        <end position="34"/>
    </location>
</feature>
<evidence type="ECO:0000313" key="2">
    <source>
        <dbReference type="EMBL" id="CBN79132.1"/>
    </source>
</evidence>
<gene>
    <name evidence="2" type="ORF">Esi_0192_0044</name>
</gene>
<dbReference type="EMBL" id="FN648367">
    <property type="protein sequence ID" value="CBN79132.1"/>
    <property type="molecule type" value="Genomic_DNA"/>
</dbReference>
<dbReference type="InParanoid" id="D8LHI1"/>
<proteinExistence type="predicted"/>
<reference evidence="2 3" key="1">
    <citation type="journal article" date="2010" name="Nature">
        <title>The Ectocarpus genome and the independent evolution of multicellularity in brown algae.</title>
        <authorList>
            <person name="Cock J.M."/>
            <person name="Sterck L."/>
            <person name="Rouze P."/>
            <person name="Scornet D."/>
            <person name="Allen A.E."/>
            <person name="Amoutzias G."/>
            <person name="Anthouard V."/>
            <person name="Artiguenave F."/>
            <person name="Aury J.M."/>
            <person name="Badger J.H."/>
            <person name="Beszteri B."/>
            <person name="Billiau K."/>
            <person name="Bonnet E."/>
            <person name="Bothwell J.H."/>
            <person name="Bowler C."/>
            <person name="Boyen C."/>
            <person name="Brownlee C."/>
            <person name="Carrano C.J."/>
            <person name="Charrier B."/>
            <person name="Cho G.Y."/>
            <person name="Coelho S.M."/>
            <person name="Collen J."/>
            <person name="Corre E."/>
            <person name="Da Silva C."/>
            <person name="Delage L."/>
            <person name="Delaroque N."/>
            <person name="Dittami S.M."/>
            <person name="Doulbeau S."/>
            <person name="Elias M."/>
            <person name="Farnham G."/>
            <person name="Gachon C.M."/>
            <person name="Gschloessl B."/>
            <person name="Heesch S."/>
            <person name="Jabbari K."/>
            <person name="Jubin C."/>
            <person name="Kawai H."/>
            <person name="Kimura K."/>
            <person name="Kloareg B."/>
            <person name="Kupper F.C."/>
            <person name="Lang D."/>
            <person name="Le Bail A."/>
            <person name="Leblanc C."/>
            <person name="Lerouge P."/>
            <person name="Lohr M."/>
            <person name="Lopez P.J."/>
            <person name="Martens C."/>
            <person name="Maumus F."/>
            <person name="Michel G."/>
            <person name="Miranda-Saavedra D."/>
            <person name="Morales J."/>
            <person name="Moreau H."/>
            <person name="Motomura T."/>
            <person name="Nagasato C."/>
            <person name="Napoli C.A."/>
            <person name="Nelson D.R."/>
            <person name="Nyvall-Collen P."/>
            <person name="Peters A.F."/>
            <person name="Pommier C."/>
            <person name="Potin P."/>
            <person name="Poulain J."/>
            <person name="Quesneville H."/>
            <person name="Read B."/>
            <person name="Rensing S.A."/>
            <person name="Ritter A."/>
            <person name="Rousvoal S."/>
            <person name="Samanta M."/>
            <person name="Samson G."/>
            <person name="Schroeder D.C."/>
            <person name="Segurens B."/>
            <person name="Strittmatter M."/>
            <person name="Tonon T."/>
            <person name="Tregear J.W."/>
            <person name="Valentin K."/>
            <person name="von Dassow P."/>
            <person name="Yamagishi T."/>
            <person name="Van de Peer Y."/>
            <person name="Wincker P."/>
        </authorList>
    </citation>
    <scope>NUCLEOTIDE SEQUENCE [LARGE SCALE GENOMIC DNA]</scope>
    <source>
        <strain evidence="3">Ec32 / CCAP1310/4</strain>
    </source>
</reference>